<proteinExistence type="inferred from homology"/>
<dbReference type="PANTHER" id="PTHR30033">
    <property type="entry name" value="FLAGELLAR HOOK-ASSOCIATED PROTEIN 1"/>
    <property type="match status" value="1"/>
</dbReference>
<organism evidence="11 12">
    <name type="scientific">Luteimonas granuli</name>
    <dbReference type="NCBI Taxonomy" id="1176533"/>
    <lineage>
        <taxon>Bacteria</taxon>
        <taxon>Pseudomonadati</taxon>
        <taxon>Pseudomonadota</taxon>
        <taxon>Gammaproteobacteria</taxon>
        <taxon>Lysobacterales</taxon>
        <taxon>Lysobacteraceae</taxon>
        <taxon>Luteimonas</taxon>
    </lineage>
</organism>
<evidence type="ECO:0000259" key="10">
    <source>
        <dbReference type="Pfam" id="PF22638"/>
    </source>
</evidence>
<dbReference type="EMBL" id="CP042218">
    <property type="protein sequence ID" value="QDW65564.1"/>
    <property type="molecule type" value="Genomic_DNA"/>
</dbReference>
<feature type="domain" description="Flagellar basal-body/hook protein C-terminal" evidence="8">
    <location>
        <begin position="584"/>
        <end position="620"/>
    </location>
</feature>
<feature type="domain" description="Flagellar hook-associated protein 1 D2-like" evidence="9">
    <location>
        <begin position="332"/>
        <end position="410"/>
    </location>
</feature>
<evidence type="ECO:0000313" key="11">
    <source>
        <dbReference type="EMBL" id="QDW65564.1"/>
    </source>
</evidence>
<dbReference type="KEGG" id="lug:FPZ22_00470"/>
<comment type="subcellular location">
    <subcellularLocation>
        <location evidence="1">Bacterial flagellum</location>
    </subcellularLocation>
    <subcellularLocation>
        <location evidence="2">Secreted</location>
    </subcellularLocation>
</comment>
<evidence type="ECO:0000256" key="2">
    <source>
        <dbReference type="ARBA" id="ARBA00004613"/>
    </source>
</evidence>
<dbReference type="GO" id="GO:0044780">
    <property type="term" value="P:bacterial-type flagellum assembly"/>
    <property type="evidence" value="ECO:0007669"/>
    <property type="project" value="InterPro"/>
</dbReference>
<keyword evidence="6" id="KW-0975">Bacterial flagellum</keyword>
<dbReference type="Proteomes" id="UP000316584">
    <property type="component" value="Chromosome"/>
</dbReference>
<evidence type="ECO:0000259" key="9">
    <source>
        <dbReference type="Pfam" id="PF21158"/>
    </source>
</evidence>
<feature type="domain" description="Flagellar hook-associated protein FlgK helical" evidence="10">
    <location>
        <begin position="94"/>
        <end position="321"/>
    </location>
</feature>
<feature type="domain" description="Flagellar basal body rod protein N-terminal" evidence="7">
    <location>
        <begin position="5"/>
        <end position="34"/>
    </location>
</feature>
<dbReference type="InterPro" id="IPR010930">
    <property type="entry name" value="Flg_bb/hook_C_dom"/>
</dbReference>
<dbReference type="NCBIfam" id="TIGR02492">
    <property type="entry name" value="flgK_ends"/>
    <property type="match status" value="1"/>
</dbReference>
<evidence type="ECO:0000259" key="8">
    <source>
        <dbReference type="Pfam" id="PF06429"/>
    </source>
</evidence>
<dbReference type="AlphaFoldDB" id="A0A518N0X7"/>
<dbReference type="InterPro" id="IPR001444">
    <property type="entry name" value="Flag_bb_rod_N"/>
</dbReference>
<dbReference type="GO" id="GO:0009424">
    <property type="term" value="C:bacterial-type flagellum hook"/>
    <property type="evidence" value="ECO:0007669"/>
    <property type="project" value="InterPro"/>
</dbReference>
<evidence type="ECO:0000256" key="5">
    <source>
        <dbReference type="ARBA" id="ARBA00022525"/>
    </source>
</evidence>
<keyword evidence="12" id="KW-1185">Reference proteome</keyword>
<comment type="similarity">
    <text evidence="3">Belongs to the flagella basal body rod proteins family.</text>
</comment>
<dbReference type="Pfam" id="PF00460">
    <property type="entry name" value="Flg_bb_rod"/>
    <property type="match status" value="1"/>
</dbReference>
<dbReference type="Pfam" id="PF22638">
    <property type="entry name" value="FlgK_D1"/>
    <property type="match status" value="1"/>
</dbReference>
<dbReference type="PRINTS" id="PR01005">
    <property type="entry name" value="FLGHOOKAP1"/>
</dbReference>
<protein>
    <recommendedName>
        <fullName evidence="4">Flagellar hook-associated protein 1</fullName>
    </recommendedName>
</protein>
<dbReference type="SUPFAM" id="SSF64518">
    <property type="entry name" value="Phase 1 flagellin"/>
    <property type="match status" value="2"/>
</dbReference>
<accession>A0A518N0X7</accession>
<gene>
    <name evidence="11" type="primary">flgK</name>
    <name evidence="11" type="ORF">FPZ22_00470</name>
</gene>
<dbReference type="InterPro" id="IPR053927">
    <property type="entry name" value="FlgK_helical"/>
</dbReference>
<evidence type="ECO:0000256" key="6">
    <source>
        <dbReference type="ARBA" id="ARBA00023143"/>
    </source>
</evidence>
<keyword evidence="11" id="KW-0966">Cell projection</keyword>
<keyword evidence="11" id="KW-0969">Cilium</keyword>
<dbReference type="OrthoDB" id="9802553at2"/>
<evidence type="ECO:0000259" key="7">
    <source>
        <dbReference type="Pfam" id="PF00460"/>
    </source>
</evidence>
<keyword evidence="5" id="KW-0964">Secreted</keyword>
<dbReference type="RefSeq" id="WP_144889294.1">
    <property type="nucleotide sequence ID" value="NZ_CP042218.1"/>
</dbReference>
<dbReference type="GO" id="GO:0005576">
    <property type="term" value="C:extracellular region"/>
    <property type="evidence" value="ECO:0007669"/>
    <property type="project" value="UniProtKB-SubCell"/>
</dbReference>
<sequence>MADVLSTGTSALIAFQRALTTVGHNVANVNTAGYSRQRIDFEARSPADVGVGYIGRGTQIVDIRRVVDDLANARLVDSGGELARLQQLSSLSGRLDGLMSDPATGIAGLWSGFFDSVSALSANAAAPAQRQNMLGQANALASRFQQMQGQFDRLSREVDGGLVAGADEVNRLADGIARLNAEIGRAAQAAPDLLDRRDRLVGELVSYAGGSTVQQDGAAINVFTAGGQALVVGSNASTLTVVADPYRPERLQLALQAQGQAVRIDERALGGRIGGLLEFRSQVLDPAQGELGRIALALGQGFNAGHAQGMDQYGAMGGAFFNLPAPAANAHAGNAGDGQLSASVADIGAVDGRNLVLQWRDGAWTAHDAATGAAVTVTGTGDSADPLQVAGIALVLAGTPAQNDRFLLQPTAQVAGGLSVAITDPARIAAASPLKVEAPLDNLGTARPSPVRIDDAADAGLLVPATIEFLDGDQYTIDGNGPYAWTPGTPVSGSGWSFTLDGVPAAGDRFTVGPVGAGSSDNGNARLLADFDDLRTLDGGSLSLNGAISGLTTSVGSAARQSGYAAEAQGVLHGQAQAARDAVSGVNLDEEAADMLRLQQAYQAAAQIISTADTLFQTLLGSIRR</sequence>
<keyword evidence="11" id="KW-0282">Flagellum</keyword>
<dbReference type="PANTHER" id="PTHR30033:SF1">
    <property type="entry name" value="FLAGELLAR HOOK-ASSOCIATED PROTEIN 1"/>
    <property type="match status" value="1"/>
</dbReference>
<dbReference type="GO" id="GO:0005198">
    <property type="term" value="F:structural molecule activity"/>
    <property type="evidence" value="ECO:0007669"/>
    <property type="project" value="InterPro"/>
</dbReference>
<evidence type="ECO:0000256" key="1">
    <source>
        <dbReference type="ARBA" id="ARBA00004365"/>
    </source>
</evidence>
<reference evidence="11 12" key="1">
    <citation type="submission" date="2019-07" db="EMBL/GenBank/DDBJ databases">
        <title>Full genome sequence of Luteimonas sp. Gr-4.</title>
        <authorList>
            <person name="Im W.-T."/>
        </authorList>
    </citation>
    <scope>NUCLEOTIDE SEQUENCE [LARGE SCALE GENOMIC DNA]</scope>
    <source>
        <strain evidence="11 12">Gr-4</strain>
    </source>
</reference>
<dbReference type="Pfam" id="PF06429">
    <property type="entry name" value="Flg_bbr_C"/>
    <property type="match status" value="1"/>
</dbReference>
<dbReference type="InterPro" id="IPR002371">
    <property type="entry name" value="FlgK"/>
</dbReference>
<dbReference type="InterPro" id="IPR049119">
    <property type="entry name" value="FlgK_D2-like"/>
</dbReference>
<name>A0A518N0X7_9GAMM</name>
<evidence type="ECO:0000313" key="12">
    <source>
        <dbReference type="Proteomes" id="UP000316584"/>
    </source>
</evidence>
<dbReference type="Pfam" id="PF21158">
    <property type="entry name" value="flgK_1st_1"/>
    <property type="match status" value="1"/>
</dbReference>
<evidence type="ECO:0000256" key="3">
    <source>
        <dbReference type="ARBA" id="ARBA00009677"/>
    </source>
</evidence>
<evidence type="ECO:0000256" key="4">
    <source>
        <dbReference type="ARBA" id="ARBA00016244"/>
    </source>
</evidence>